<feature type="region of interest" description="Disordered" evidence="1">
    <location>
        <begin position="1"/>
        <end position="39"/>
    </location>
</feature>
<accession>A0ABN2GTK2</accession>
<name>A0ABN2GTK2_9MICO</name>
<reference evidence="2 3" key="1">
    <citation type="journal article" date="2019" name="Int. J. Syst. Evol. Microbiol.">
        <title>The Global Catalogue of Microorganisms (GCM) 10K type strain sequencing project: providing services to taxonomists for standard genome sequencing and annotation.</title>
        <authorList>
            <consortium name="The Broad Institute Genomics Platform"/>
            <consortium name="The Broad Institute Genome Sequencing Center for Infectious Disease"/>
            <person name="Wu L."/>
            <person name="Ma J."/>
        </authorList>
    </citation>
    <scope>NUCLEOTIDE SEQUENCE [LARGE SCALE GENOMIC DNA]</scope>
    <source>
        <strain evidence="2 3">JCM 15575</strain>
    </source>
</reference>
<keyword evidence="3" id="KW-1185">Reference proteome</keyword>
<evidence type="ECO:0000313" key="2">
    <source>
        <dbReference type="EMBL" id="GAA1676622.1"/>
    </source>
</evidence>
<organism evidence="2 3">
    <name type="scientific">Microbacterium lacus</name>
    <dbReference type="NCBI Taxonomy" id="415217"/>
    <lineage>
        <taxon>Bacteria</taxon>
        <taxon>Bacillati</taxon>
        <taxon>Actinomycetota</taxon>
        <taxon>Actinomycetes</taxon>
        <taxon>Micrococcales</taxon>
        <taxon>Microbacteriaceae</taxon>
        <taxon>Microbacterium</taxon>
    </lineage>
</organism>
<proteinExistence type="predicted"/>
<comment type="caution">
    <text evidence="2">The sequence shown here is derived from an EMBL/GenBank/DDBJ whole genome shotgun (WGS) entry which is preliminary data.</text>
</comment>
<protein>
    <submittedName>
        <fullName evidence="2">Uncharacterized protein</fullName>
    </submittedName>
</protein>
<evidence type="ECO:0000313" key="3">
    <source>
        <dbReference type="Proteomes" id="UP001500596"/>
    </source>
</evidence>
<dbReference type="EMBL" id="BAAAPK010000001">
    <property type="protein sequence ID" value="GAA1676622.1"/>
    <property type="molecule type" value="Genomic_DNA"/>
</dbReference>
<feature type="region of interest" description="Disordered" evidence="1">
    <location>
        <begin position="51"/>
        <end position="73"/>
    </location>
</feature>
<dbReference type="Proteomes" id="UP001500596">
    <property type="component" value="Unassembled WGS sequence"/>
</dbReference>
<sequence>MGIFSTRPEEPTEWAGLPSEPERVRSGAEALPEPIDSADSLGLLGTSIASVAIPLSPPDPTGADDDSSTSDGV</sequence>
<gene>
    <name evidence="2" type="ORF">GCM10009807_20810</name>
</gene>
<evidence type="ECO:0000256" key="1">
    <source>
        <dbReference type="SAM" id="MobiDB-lite"/>
    </source>
</evidence>
<feature type="compositionally biased region" description="Acidic residues" evidence="1">
    <location>
        <begin position="62"/>
        <end position="73"/>
    </location>
</feature>
<dbReference type="RefSeq" id="WP_344054277.1">
    <property type="nucleotide sequence ID" value="NZ_BAAAPK010000001.1"/>
</dbReference>